<comment type="caution">
    <text evidence="2">The sequence shown here is derived from an EMBL/GenBank/DDBJ whole genome shotgun (WGS) entry which is preliminary data.</text>
</comment>
<protein>
    <recommendedName>
        <fullName evidence="1">Segregation and condensation protein A</fullName>
    </recommendedName>
</protein>
<evidence type="ECO:0000313" key="2">
    <source>
        <dbReference type="EMBL" id="HHS52153.1"/>
    </source>
</evidence>
<dbReference type="EMBL" id="DTLI01000125">
    <property type="protein sequence ID" value="HHS52153.1"/>
    <property type="molecule type" value="Genomic_DNA"/>
</dbReference>
<reference evidence="2" key="1">
    <citation type="journal article" date="2020" name="mSystems">
        <title>Genome- and Community-Level Interaction Insights into Carbon Utilization and Element Cycling Functions of Hydrothermarchaeota in Hydrothermal Sediment.</title>
        <authorList>
            <person name="Zhou Z."/>
            <person name="Liu Y."/>
            <person name="Xu W."/>
            <person name="Pan J."/>
            <person name="Luo Z.H."/>
            <person name="Li M."/>
        </authorList>
    </citation>
    <scope>NUCLEOTIDE SEQUENCE [LARGE SCALE GENOMIC DNA]</scope>
    <source>
        <strain evidence="2">SpSt-876</strain>
    </source>
</reference>
<dbReference type="Gene3D" id="6.10.250.2410">
    <property type="match status" value="1"/>
</dbReference>
<gene>
    <name evidence="2" type="ORF">ENW73_04720</name>
</gene>
<organism evidence="2">
    <name type="scientific">candidate division WOR-3 bacterium</name>
    <dbReference type="NCBI Taxonomy" id="2052148"/>
    <lineage>
        <taxon>Bacteria</taxon>
        <taxon>Bacteria division WOR-3</taxon>
    </lineage>
</organism>
<accession>A0A7C6A9G9</accession>
<sequence length="235" mass="27117">MNYQVQLAIFEGPVELLLYLVRKNELDVLDIPIGQLTDDYLTYLRQLVKINIEHASDFILMASILLRLKMRSLLPSAEAEPQEEAPISLEQIIEEFKKYEKAAKFLSSLEEKRQNLFPRPGEQVYDYEGSGDIFLLTQIFNEVLAKIAPKESLKIEPRKIRIEEKIEFLRSILVAKKAIDFLEVVKDCVEIGEVIALFFATLELIRLGEIMVKQDYEFGTIRLIIKEPNQPDLSA</sequence>
<dbReference type="Pfam" id="PF02616">
    <property type="entry name" value="SMC_ScpA"/>
    <property type="match status" value="1"/>
</dbReference>
<name>A0A7C6A9G9_UNCW3</name>
<proteinExistence type="predicted"/>
<dbReference type="PANTHER" id="PTHR33969:SF2">
    <property type="entry name" value="SEGREGATION AND CONDENSATION PROTEIN A"/>
    <property type="match status" value="1"/>
</dbReference>
<dbReference type="AlphaFoldDB" id="A0A7C6A9G9"/>
<dbReference type="InterPro" id="IPR003768">
    <property type="entry name" value="ScpA"/>
</dbReference>
<dbReference type="PANTHER" id="PTHR33969">
    <property type="entry name" value="SEGREGATION AND CONDENSATION PROTEIN A"/>
    <property type="match status" value="1"/>
</dbReference>
<evidence type="ECO:0000256" key="1">
    <source>
        <dbReference type="ARBA" id="ARBA00044777"/>
    </source>
</evidence>